<keyword evidence="4 13" id="KW-1133">Transmembrane helix</keyword>
<feature type="transmembrane region" description="Helical" evidence="13">
    <location>
        <begin position="241"/>
        <end position="262"/>
    </location>
</feature>
<reference evidence="16" key="1">
    <citation type="submission" date="2025-08" db="UniProtKB">
        <authorList>
            <consortium name="RefSeq"/>
        </authorList>
    </citation>
    <scope>IDENTIFICATION</scope>
</reference>
<feature type="transmembrane region" description="Helical" evidence="13">
    <location>
        <begin position="74"/>
        <end position="100"/>
    </location>
</feature>
<evidence type="ECO:0000256" key="6">
    <source>
        <dbReference type="ARBA" id="ARBA00023136"/>
    </source>
</evidence>
<feature type="transmembrane region" description="Helical" evidence="13">
    <location>
        <begin position="188"/>
        <end position="206"/>
    </location>
</feature>
<keyword evidence="6 13" id="KW-0472">Membrane</keyword>
<dbReference type="CTD" id="134391"/>
<keyword evidence="8 16" id="KW-0675">Receptor</keyword>
<dbReference type="Proteomes" id="UP000515126">
    <property type="component" value="Chromosome 18"/>
</dbReference>
<dbReference type="KEGG" id="mcal:110285094"/>
<proteinExistence type="predicted"/>
<evidence type="ECO:0000256" key="4">
    <source>
        <dbReference type="ARBA" id="ARBA00022989"/>
    </source>
</evidence>
<evidence type="ECO:0000256" key="10">
    <source>
        <dbReference type="ARBA" id="ARBA00023224"/>
    </source>
</evidence>
<keyword evidence="7" id="KW-1015">Disulfide bond</keyword>
<dbReference type="Pfam" id="PF00001">
    <property type="entry name" value="7tm_1"/>
    <property type="match status" value="1"/>
</dbReference>
<dbReference type="PROSITE" id="PS50262">
    <property type="entry name" value="G_PROTEIN_RECEP_F1_2"/>
    <property type="match status" value="1"/>
</dbReference>
<accession>A0A6P5P341</accession>
<dbReference type="PRINTS" id="PR00237">
    <property type="entry name" value="GPCRRHODOPSN"/>
</dbReference>
<evidence type="ECO:0000256" key="9">
    <source>
        <dbReference type="ARBA" id="ARBA00023180"/>
    </source>
</evidence>
<dbReference type="Gene3D" id="1.20.1070.10">
    <property type="entry name" value="Rhodopsin 7-helix transmembrane proteins"/>
    <property type="match status" value="1"/>
</dbReference>
<dbReference type="GO" id="GO:0004930">
    <property type="term" value="F:G protein-coupled receptor activity"/>
    <property type="evidence" value="ECO:0007669"/>
    <property type="project" value="UniProtKB-KW"/>
</dbReference>
<evidence type="ECO:0000259" key="14">
    <source>
        <dbReference type="PROSITE" id="PS50262"/>
    </source>
</evidence>
<evidence type="ECO:0000256" key="5">
    <source>
        <dbReference type="ARBA" id="ARBA00023040"/>
    </source>
</evidence>
<evidence type="ECO:0000256" key="8">
    <source>
        <dbReference type="ARBA" id="ARBA00023170"/>
    </source>
</evidence>
<feature type="transmembrane region" description="Helical" evidence="13">
    <location>
        <begin position="112"/>
        <end position="132"/>
    </location>
</feature>
<dbReference type="GO" id="GO:0005886">
    <property type="term" value="C:plasma membrane"/>
    <property type="evidence" value="ECO:0007669"/>
    <property type="project" value="UniProtKB-SubCell"/>
</dbReference>
<dbReference type="PANTHER" id="PTHR45695">
    <property type="entry name" value="LEUCOKININ RECEPTOR-RELATED"/>
    <property type="match status" value="1"/>
</dbReference>
<dbReference type="SUPFAM" id="SSF81321">
    <property type="entry name" value="Family A G protein-coupled receptor-like"/>
    <property type="match status" value="1"/>
</dbReference>
<evidence type="ECO:0000256" key="12">
    <source>
        <dbReference type="SAM" id="MobiDB-lite"/>
    </source>
</evidence>
<dbReference type="AlphaFoldDB" id="A0A6P5P341"/>
<keyword evidence="9" id="KW-0325">Glycoprotein</keyword>
<evidence type="ECO:0000313" key="15">
    <source>
        <dbReference type="Proteomes" id="UP000515126"/>
    </source>
</evidence>
<evidence type="ECO:0000256" key="7">
    <source>
        <dbReference type="ARBA" id="ARBA00023157"/>
    </source>
</evidence>
<feature type="domain" description="G-protein coupled receptors family 1 profile" evidence="14">
    <location>
        <begin position="89"/>
        <end position="342"/>
    </location>
</feature>
<dbReference type="PANTHER" id="PTHR45695:SF1">
    <property type="entry name" value="G-PROTEIN COUPLED RECEPTOR 151"/>
    <property type="match status" value="1"/>
</dbReference>
<name>A0A6P5P341_MUSCR</name>
<keyword evidence="3 13" id="KW-0812">Transmembrane</keyword>
<feature type="compositionally biased region" description="Basic and acidic residues" evidence="12">
    <location>
        <begin position="396"/>
        <end position="413"/>
    </location>
</feature>
<dbReference type="InterPro" id="IPR000276">
    <property type="entry name" value="GPCR_Rhodpsn"/>
</dbReference>
<feature type="region of interest" description="Disordered" evidence="12">
    <location>
        <begin position="370"/>
        <end position="454"/>
    </location>
</feature>
<feature type="transmembrane region" description="Helical" evidence="13">
    <location>
        <begin position="283"/>
        <end position="301"/>
    </location>
</feature>
<gene>
    <name evidence="16" type="primary">Gpr151</name>
</gene>
<feature type="transmembrane region" description="Helical" evidence="13">
    <location>
        <begin position="152"/>
        <end position="176"/>
    </location>
</feature>
<dbReference type="FunFam" id="1.20.1070.10:FF:000215">
    <property type="entry name" value="G protein-coupled receptor 151"/>
    <property type="match status" value="1"/>
</dbReference>
<keyword evidence="2" id="KW-1003">Cell membrane</keyword>
<dbReference type="InterPro" id="IPR017452">
    <property type="entry name" value="GPCR_Rhodpsn_7TM"/>
</dbReference>
<evidence type="ECO:0000256" key="13">
    <source>
        <dbReference type="SAM" id="Phobius"/>
    </source>
</evidence>
<keyword evidence="5" id="KW-0297">G-protein coupled receptor</keyword>
<feature type="transmembrane region" description="Helical" evidence="13">
    <location>
        <begin position="321"/>
        <end position="344"/>
    </location>
</feature>
<evidence type="ECO:0000313" key="16">
    <source>
        <dbReference type="RefSeq" id="XP_021006767.2"/>
    </source>
</evidence>
<sequence length="454" mass="50882">MTTEDFFFFLRARERVREINLNKKLTSAGRSWMGKAMLTAGFADANSSNMNESFARLHFAGGYLPSDSKDWRTIIPSLLMAVCLVGLVGNLCVIGILLHVVWKRKPSTIHSLILNLSLADFSLLLFSAPVRATAYSKGVWDLGWFICKSSDWFTHVCMAAKSLTFVVVAKACFAYASDPAKQVSIHSLTIWSVLAAIWVVASLLPLPEWLFSTTRRHAGVEMCLVDVPAVAEEFMSMFGKLYPLLVFCLPLLLAGFYFWRAYDQCKKRYTKTRNLRDQMRSKQLTVMLLSTAIISALLWLPEWVAWLWVWHVKAGGPMPPQGFIALSQVLMFFTSTANPLIFLVMSEEFKAGLKGMWKWMITRKPAVTSEVQEAPAGNTEALPGKAPSPETQTCIRDTDGRGSPDDSKEKSDKVVAPILPDVEQFWHERDAVPSAQDNDPVPWEHEGQETEGCN</sequence>
<organism evidence="15 16">
    <name type="scientific">Mus caroli</name>
    <name type="common">Ryukyu mouse</name>
    <name type="synonym">Ricefield mouse</name>
    <dbReference type="NCBI Taxonomy" id="10089"/>
    <lineage>
        <taxon>Eukaryota</taxon>
        <taxon>Metazoa</taxon>
        <taxon>Chordata</taxon>
        <taxon>Craniata</taxon>
        <taxon>Vertebrata</taxon>
        <taxon>Euteleostomi</taxon>
        <taxon>Mammalia</taxon>
        <taxon>Eutheria</taxon>
        <taxon>Euarchontoglires</taxon>
        <taxon>Glires</taxon>
        <taxon>Rodentia</taxon>
        <taxon>Myomorpha</taxon>
        <taxon>Muroidea</taxon>
        <taxon>Muridae</taxon>
        <taxon>Murinae</taxon>
        <taxon>Mus</taxon>
        <taxon>Mus</taxon>
    </lineage>
</organism>
<evidence type="ECO:0000256" key="2">
    <source>
        <dbReference type="ARBA" id="ARBA00022475"/>
    </source>
</evidence>
<evidence type="ECO:0000256" key="3">
    <source>
        <dbReference type="ARBA" id="ARBA00022692"/>
    </source>
</evidence>
<dbReference type="GeneID" id="110285094"/>
<evidence type="ECO:0000256" key="1">
    <source>
        <dbReference type="ARBA" id="ARBA00004651"/>
    </source>
</evidence>
<keyword evidence="10" id="KW-0807">Transducer</keyword>
<dbReference type="CDD" id="cd15002">
    <property type="entry name" value="7tmA_GPR151"/>
    <property type="match status" value="1"/>
</dbReference>
<comment type="subcellular location">
    <subcellularLocation>
        <location evidence="1">Cell membrane</location>
        <topology evidence="1">Multi-pass membrane protein</topology>
    </subcellularLocation>
</comment>
<evidence type="ECO:0000256" key="11">
    <source>
        <dbReference type="ARBA" id="ARBA00076555"/>
    </source>
</evidence>
<protein>
    <recommendedName>
        <fullName evidence="11">GPCR-2037</fullName>
    </recommendedName>
</protein>
<keyword evidence="15" id="KW-1185">Reference proteome</keyword>
<dbReference type="RefSeq" id="XP_021006767.2">
    <property type="nucleotide sequence ID" value="XM_021151108.2"/>
</dbReference>